<protein>
    <submittedName>
        <fullName evidence="2">Uncharacterized protein</fullName>
    </submittedName>
</protein>
<dbReference type="InterPro" id="IPR048147">
    <property type="entry name" value="CBO0543-like"/>
</dbReference>
<dbReference type="NCBIfam" id="NF041644">
    <property type="entry name" value="CBO0543_fam"/>
    <property type="match status" value="1"/>
</dbReference>
<keyword evidence="1" id="KW-0472">Membrane</keyword>
<proteinExistence type="predicted"/>
<feature type="transmembrane region" description="Helical" evidence="1">
    <location>
        <begin position="30"/>
        <end position="48"/>
    </location>
</feature>
<accession>A0A1G8KRW3</accession>
<reference evidence="2 3" key="1">
    <citation type="submission" date="2016-10" db="EMBL/GenBank/DDBJ databases">
        <authorList>
            <person name="de Groot N.N."/>
        </authorList>
    </citation>
    <scope>NUCLEOTIDE SEQUENCE [LARGE SCALE GENOMIC DNA]</scope>
    <source>
        <strain evidence="2 3">DSM 21771</strain>
    </source>
</reference>
<feature type="transmembrane region" description="Helical" evidence="1">
    <location>
        <begin position="63"/>
        <end position="82"/>
    </location>
</feature>
<gene>
    <name evidence="2" type="ORF">SAMN04488123_102265</name>
</gene>
<evidence type="ECO:0000313" key="3">
    <source>
        <dbReference type="Proteomes" id="UP000198853"/>
    </source>
</evidence>
<sequence>MERQMLRTLFIGGILALPFTFFRRNIKERAILFFFTGYAATFLAQMVVGKKMVKYPVRPMPKYFQTNILYEQLLLPLMSLWFNHTTRRSRLPGIVGQAFLYSGAHTLIEYGIEKKTRLVQWKKWSGFTNICSIIGLLLATKGVLSVIRWLAKKLG</sequence>
<dbReference type="RefSeq" id="WP_090396167.1">
    <property type="nucleotide sequence ID" value="NZ_FNEN01000002.1"/>
</dbReference>
<dbReference type="OrthoDB" id="1683460at2"/>
<keyword evidence="1" id="KW-1133">Transmembrane helix</keyword>
<evidence type="ECO:0000256" key="1">
    <source>
        <dbReference type="SAM" id="Phobius"/>
    </source>
</evidence>
<keyword evidence="3" id="KW-1185">Reference proteome</keyword>
<dbReference type="Proteomes" id="UP000198853">
    <property type="component" value="Unassembled WGS sequence"/>
</dbReference>
<dbReference type="EMBL" id="FNEN01000002">
    <property type="protein sequence ID" value="SDI46127.1"/>
    <property type="molecule type" value="Genomic_DNA"/>
</dbReference>
<dbReference type="AlphaFoldDB" id="A0A1G8KRW3"/>
<name>A0A1G8KRW3_9BACI</name>
<evidence type="ECO:0000313" key="2">
    <source>
        <dbReference type="EMBL" id="SDI46127.1"/>
    </source>
</evidence>
<organism evidence="2 3">
    <name type="scientific">Natribacillus halophilus</name>
    <dbReference type="NCBI Taxonomy" id="549003"/>
    <lineage>
        <taxon>Bacteria</taxon>
        <taxon>Bacillati</taxon>
        <taxon>Bacillota</taxon>
        <taxon>Bacilli</taxon>
        <taxon>Bacillales</taxon>
        <taxon>Bacillaceae</taxon>
        <taxon>Natribacillus</taxon>
    </lineage>
</organism>
<keyword evidence="1" id="KW-0812">Transmembrane</keyword>
<feature type="transmembrane region" description="Helical" evidence="1">
    <location>
        <begin position="6"/>
        <end position="23"/>
    </location>
</feature>
<feature type="transmembrane region" description="Helical" evidence="1">
    <location>
        <begin position="124"/>
        <end position="151"/>
    </location>
</feature>